<evidence type="ECO:0000313" key="3">
    <source>
        <dbReference type="Proteomes" id="UP001396334"/>
    </source>
</evidence>
<evidence type="ECO:0000256" key="1">
    <source>
        <dbReference type="SAM" id="MobiDB-lite"/>
    </source>
</evidence>
<keyword evidence="3" id="KW-1185">Reference proteome</keyword>
<name>A0ABR2Q212_9ROSI</name>
<reference evidence="2 3" key="1">
    <citation type="journal article" date="2024" name="G3 (Bethesda)">
        <title>Genome assembly of Hibiscus sabdariffa L. provides insights into metabolisms of medicinal natural products.</title>
        <authorList>
            <person name="Kim T."/>
        </authorList>
    </citation>
    <scope>NUCLEOTIDE SEQUENCE [LARGE SCALE GENOMIC DNA]</scope>
    <source>
        <strain evidence="2">TK-2024</strain>
        <tissue evidence="2">Old leaves</tissue>
    </source>
</reference>
<evidence type="ECO:0008006" key="4">
    <source>
        <dbReference type="Google" id="ProtNLM"/>
    </source>
</evidence>
<organism evidence="2 3">
    <name type="scientific">Hibiscus sabdariffa</name>
    <name type="common">roselle</name>
    <dbReference type="NCBI Taxonomy" id="183260"/>
    <lineage>
        <taxon>Eukaryota</taxon>
        <taxon>Viridiplantae</taxon>
        <taxon>Streptophyta</taxon>
        <taxon>Embryophyta</taxon>
        <taxon>Tracheophyta</taxon>
        <taxon>Spermatophyta</taxon>
        <taxon>Magnoliopsida</taxon>
        <taxon>eudicotyledons</taxon>
        <taxon>Gunneridae</taxon>
        <taxon>Pentapetalae</taxon>
        <taxon>rosids</taxon>
        <taxon>malvids</taxon>
        <taxon>Malvales</taxon>
        <taxon>Malvaceae</taxon>
        <taxon>Malvoideae</taxon>
        <taxon>Hibiscus</taxon>
    </lineage>
</organism>
<protein>
    <recommendedName>
        <fullName evidence="4">BHLH domain-containing protein</fullName>
    </recommendedName>
</protein>
<dbReference type="EMBL" id="JBBPBN010000047">
    <property type="protein sequence ID" value="KAK8994724.1"/>
    <property type="molecule type" value="Genomic_DNA"/>
</dbReference>
<feature type="compositionally biased region" description="Polar residues" evidence="1">
    <location>
        <begin position="70"/>
        <end position="80"/>
    </location>
</feature>
<dbReference type="Proteomes" id="UP001396334">
    <property type="component" value="Unassembled WGS sequence"/>
</dbReference>
<feature type="compositionally biased region" description="Low complexity" evidence="1">
    <location>
        <begin position="39"/>
        <end position="69"/>
    </location>
</feature>
<evidence type="ECO:0000313" key="2">
    <source>
        <dbReference type="EMBL" id="KAK8994724.1"/>
    </source>
</evidence>
<feature type="region of interest" description="Disordered" evidence="1">
    <location>
        <begin position="39"/>
        <end position="80"/>
    </location>
</feature>
<sequence>MEGGLVGNTARPNSYDKSKVLDVKPLRSLLPIFPGAINGSPFANAPPNGPFPSGFSPFLPFSGPQGSPSTPGLNQNPFNSTAVPIRSFRAELPASNGDNVQSSNKRKLAGSSSVKKKVKRGNELELALAALTNFKPGISAAEKDDGNRELVENVLMRFDALRRKLSQIEDAKEPHFQACKLESRQHNVHKKGAN</sequence>
<feature type="compositionally biased region" description="Basic residues" evidence="1">
    <location>
        <begin position="104"/>
        <end position="114"/>
    </location>
</feature>
<accession>A0ABR2Q212</accession>
<comment type="caution">
    <text evidence="2">The sequence shown here is derived from an EMBL/GenBank/DDBJ whole genome shotgun (WGS) entry which is preliminary data.</text>
</comment>
<gene>
    <name evidence="2" type="ORF">V6N11_045797</name>
</gene>
<proteinExistence type="predicted"/>
<feature type="region of interest" description="Disordered" evidence="1">
    <location>
        <begin position="92"/>
        <end position="114"/>
    </location>
</feature>